<dbReference type="EMBL" id="SMZX01000002">
    <property type="protein sequence ID" value="TDL43990.1"/>
    <property type="molecule type" value="Genomic_DNA"/>
</dbReference>
<proteinExistence type="predicted"/>
<name>A0A4V3B398_9MICO</name>
<reference evidence="2 3" key="1">
    <citation type="submission" date="2019-03" db="EMBL/GenBank/DDBJ databases">
        <title>Genome Sequencing and Assembly of Various Microbes Isolated from Partially Reclaimed Soil and Acid Mine Drainage (AMD) Site.</title>
        <authorList>
            <person name="Steinbock B."/>
            <person name="Bechtold R."/>
            <person name="Sevigny J.L."/>
            <person name="Thomas D."/>
            <person name="Cuthill L.R."/>
            <person name="Aveiro Johannsen E.J."/>
            <person name="Thomas K."/>
            <person name="Ghosh A."/>
        </authorList>
    </citation>
    <scope>NUCLEOTIDE SEQUENCE [LARGE SCALE GENOMIC DNA]</scope>
    <source>
        <strain evidence="2 3">F-B2</strain>
    </source>
</reference>
<evidence type="ECO:0000313" key="2">
    <source>
        <dbReference type="EMBL" id="TDL43990.1"/>
    </source>
</evidence>
<keyword evidence="1" id="KW-0812">Transmembrane</keyword>
<feature type="transmembrane region" description="Helical" evidence="1">
    <location>
        <begin position="75"/>
        <end position="100"/>
    </location>
</feature>
<organism evidence="2 3">
    <name type="scientific">Microbacterium oleivorans</name>
    <dbReference type="NCBI Taxonomy" id="273677"/>
    <lineage>
        <taxon>Bacteria</taxon>
        <taxon>Bacillati</taxon>
        <taxon>Actinomycetota</taxon>
        <taxon>Actinomycetes</taxon>
        <taxon>Micrococcales</taxon>
        <taxon>Microbacteriaceae</taxon>
        <taxon>Microbacterium</taxon>
    </lineage>
</organism>
<feature type="transmembrane region" description="Helical" evidence="1">
    <location>
        <begin position="106"/>
        <end position="129"/>
    </location>
</feature>
<protein>
    <submittedName>
        <fullName evidence="2">Uncharacterized protein</fullName>
    </submittedName>
</protein>
<comment type="caution">
    <text evidence="2">The sequence shown here is derived from an EMBL/GenBank/DDBJ whole genome shotgun (WGS) entry which is preliminary data.</text>
</comment>
<keyword evidence="1" id="KW-0472">Membrane</keyword>
<evidence type="ECO:0000313" key="3">
    <source>
        <dbReference type="Proteomes" id="UP000295633"/>
    </source>
</evidence>
<gene>
    <name evidence="2" type="ORF">E2R54_12515</name>
</gene>
<dbReference type="RefSeq" id="WP_133399964.1">
    <property type="nucleotide sequence ID" value="NZ_SMZX01000002.1"/>
</dbReference>
<keyword evidence="1" id="KW-1133">Transmembrane helix</keyword>
<feature type="transmembrane region" description="Helical" evidence="1">
    <location>
        <begin position="39"/>
        <end position="63"/>
    </location>
</feature>
<accession>A0A4V3B398</accession>
<dbReference type="AlphaFoldDB" id="A0A4V3B398"/>
<dbReference type="Proteomes" id="UP000295633">
    <property type="component" value="Unassembled WGS sequence"/>
</dbReference>
<sequence length="136" mass="13211">MTGGSVRRMAFSGAIGAAAGIGLAATAVASLNAGVETPWGLMIYGGPIGAGIGAVAGVVVWLLTREAHALARRWGARSVWTAAAAVVAAAGCAMLGYITLEAGVPAVAAAGAVTLGLLAAAGSLTESLVRTRSLPR</sequence>
<evidence type="ECO:0000256" key="1">
    <source>
        <dbReference type="SAM" id="Phobius"/>
    </source>
</evidence>